<gene>
    <name evidence="2" type="ORF">IMCC3135_02135</name>
</gene>
<organism evidence="2 3">
    <name type="scientific">Granulosicoccus antarcticus IMCC3135</name>
    <dbReference type="NCBI Taxonomy" id="1192854"/>
    <lineage>
        <taxon>Bacteria</taxon>
        <taxon>Pseudomonadati</taxon>
        <taxon>Pseudomonadota</taxon>
        <taxon>Gammaproteobacteria</taxon>
        <taxon>Chromatiales</taxon>
        <taxon>Granulosicoccaceae</taxon>
        <taxon>Granulosicoccus</taxon>
    </lineage>
</organism>
<accession>A0A2Z2NKK3</accession>
<evidence type="ECO:0000313" key="2">
    <source>
        <dbReference type="EMBL" id="ASJ70541.1"/>
    </source>
</evidence>
<feature type="chain" id="PRO_5016239840" evidence="1">
    <location>
        <begin position="19"/>
        <end position="134"/>
    </location>
</feature>
<dbReference type="KEGG" id="gai:IMCC3135_02135"/>
<feature type="signal peptide" evidence="1">
    <location>
        <begin position="1"/>
        <end position="18"/>
    </location>
</feature>
<name>A0A2Z2NKK3_9GAMM</name>
<keyword evidence="3" id="KW-1185">Reference proteome</keyword>
<keyword evidence="1" id="KW-0732">Signal</keyword>
<dbReference type="Proteomes" id="UP000250079">
    <property type="component" value="Chromosome"/>
</dbReference>
<protein>
    <submittedName>
        <fullName evidence="2">Uncharacterized protein</fullName>
    </submittedName>
</protein>
<evidence type="ECO:0000313" key="3">
    <source>
        <dbReference type="Proteomes" id="UP000250079"/>
    </source>
</evidence>
<proteinExistence type="predicted"/>
<dbReference type="RefSeq" id="WP_157735714.1">
    <property type="nucleotide sequence ID" value="NZ_CP018632.1"/>
</dbReference>
<dbReference type="EMBL" id="CP018632">
    <property type="protein sequence ID" value="ASJ70541.1"/>
    <property type="molecule type" value="Genomic_DNA"/>
</dbReference>
<reference evidence="2 3" key="1">
    <citation type="submission" date="2016-12" db="EMBL/GenBank/DDBJ databases">
        <authorList>
            <person name="Song W.-J."/>
            <person name="Kurnit D.M."/>
        </authorList>
    </citation>
    <scope>NUCLEOTIDE SEQUENCE [LARGE SCALE GENOMIC DNA]</scope>
    <source>
        <strain evidence="2 3">IMCC3135</strain>
    </source>
</reference>
<evidence type="ECO:0000256" key="1">
    <source>
        <dbReference type="SAM" id="SignalP"/>
    </source>
</evidence>
<sequence>MASIALLNIAWGSANSLAQTTPANSDTATTSPGIAQDSWLEFRETRYNNEPILLHLRRGYERAVLMPEPIRLLDDSQTLPGCAVEIDTDVVGFFPVQTFARKSIKFVGLQSGTVYELRVRASPEGIRQPLQITR</sequence>
<dbReference type="AlphaFoldDB" id="A0A2Z2NKK3"/>